<dbReference type="eggNOG" id="COG0457">
    <property type="taxonomic scope" value="Bacteria"/>
</dbReference>
<dbReference type="AlphaFoldDB" id="F7Y091"/>
<dbReference type="STRING" id="536019.Mesop_6052"/>
<dbReference type="SUPFAM" id="SSF48452">
    <property type="entry name" value="TPR-like"/>
    <property type="match status" value="1"/>
</dbReference>
<dbReference type="RefSeq" id="WP_013897091.1">
    <property type="nucleotide sequence ID" value="NC_015675.1"/>
</dbReference>
<dbReference type="Proteomes" id="UP000001623">
    <property type="component" value="Chromosome"/>
</dbReference>
<protein>
    <submittedName>
        <fullName evidence="1">Tetratricopeptide TPR_4</fullName>
    </submittedName>
</protein>
<evidence type="ECO:0000313" key="2">
    <source>
        <dbReference type="Proteomes" id="UP000001623"/>
    </source>
</evidence>
<evidence type="ECO:0000313" key="1">
    <source>
        <dbReference type="EMBL" id="AEH90457.1"/>
    </source>
</evidence>
<dbReference type="Gene3D" id="1.25.40.10">
    <property type="entry name" value="Tetratricopeptide repeat domain"/>
    <property type="match status" value="1"/>
</dbReference>
<organism evidence="1 2">
    <name type="scientific">Mesorhizobium opportunistum (strain LMG 24607 / HAMBI 3007 / WSM2075)</name>
    <dbReference type="NCBI Taxonomy" id="536019"/>
    <lineage>
        <taxon>Bacteria</taxon>
        <taxon>Pseudomonadati</taxon>
        <taxon>Pseudomonadota</taxon>
        <taxon>Alphaproteobacteria</taxon>
        <taxon>Hyphomicrobiales</taxon>
        <taxon>Phyllobacteriaceae</taxon>
        <taxon>Mesorhizobium</taxon>
    </lineage>
</organism>
<proteinExistence type="predicted"/>
<dbReference type="EMBL" id="CP002279">
    <property type="protein sequence ID" value="AEH90457.1"/>
    <property type="molecule type" value="Genomic_DNA"/>
</dbReference>
<accession>F7Y091</accession>
<reference evidence="1 2" key="1">
    <citation type="submission" date="2010-10" db="EMBL/GenBank/DDBJ databases">
        <title>Complete sequence of Mesorhizobium opportunistum WSM2075.</title>
        <authorList>
            <consortium name="US DOE Joint Genome Institute"/>
            <person name="Lucas S."/>
            <person name="Copeland A."/>
            <person name="Lapidus A."/>
            <person name="Cheng J.-F."/>
            <person name="Bruce D."/>
            <person name="Goodwin L."/>
            <person name="Pitluck S."/>
            <person name="Chertkov O."/>
            <person name="Misra M."/>
            <person name="Detter J.C."/>
            <person name="Han C."/>
            <person name="Tapia R."/>
            <person name="Land M."/>
            <person name="Hauser L."/>
            <person name="Kyrpides N."/>
            <person name="Ovchinnikova G."/>
            <person name="Mavrommatis K.M."/>
            <person name="Tiwari R.P."/>
            <person name="Howieson J.G."/>
            <person name="O'Hara G.W."/>
            <person name="Nandasena K.G."/>
            <person name="Woyke T."/>
        </authorList>
    </citation>
    <scope>NUCLEOTIDE SEQUENCE [LARGE SCALE GENOMIC DNA]</scope>
    <source>
        <strain evidence="2">LMG 24607 / HAMBI 3007 / WSM2075</strain>
    </source>
</reference>
<dbReference type="KEGG" id="mop:Mesop_6052"/>
<name>F7Y091_MESOW</name>
<dbReference type="HOGENOM" id="CLU_019981_4_1_5"/>
<gene>
    <name evidence="1" type="ordered locus">Mesop_6052</name>
</gene>
<sequence length="419" mass="45061">MPRRAALVAMAGLGVTALVAAMWRPRLFTGSPVTVSVMLMAAATDDPLAARMAADVTRDLTDGLAKIETIRVMLPSGVAQSAGYILSSELEKTETTWNLRARMTEPATGAVMWTTSLSIDRTGADAQLQQTRLTAGMGHPLALRINALLKAGEHAAEGSPTGTAKVAIEQATASINHTTLERFRAALAILEKALADDPDNVDLQVALAAFQLRGVQMAWFPAAERETVENNVGAIMARALRARPDYIPVLETQCRFLSATNQFVESLVACGKALAHDPWDGIALYLVGLSQVFLGRFDDALASFKQADGFDTPRVARWTWALGVGWTYLFMGRAEEALPWLQRSIAITPGTGRTHMALAAAYQQLGRADDARATMVAAMELWPGSTARNAPPPTKNCSAIYLKAYERVLRLMVAAGLPE</sequence>
<dbReference type="InterPro" id="IPR011990">
    <property type="entry name" value="TPR-like_helical_dom_sf"/>
</dbReference>